<dbReference type="SUPFAM" id="SSF53756">
    <property type="entry name" value="UDP-Glycosyltransferase/glycogen phosphorylase"/>
    <property type="match status" value="1"/>
</dbReference>
<dbReference type="Proteomes" id="UP000095392">
    <property type="component" value="Unassembled WGS sequence"/>
</dbReference>
<evidence type="ECO:0000313" key="1">
    <source>
        <dbReference type="EMBL" id="OES24828.1"/>
    </source>
</evidence>
<sequence length="389" mass="42956">MFYAINGTGMGHISRLNNIAEDMSWLCQHLDIEPRFEFLTTSDAPFVVTQFPTFKLPSKTTIKALGLPMKSTTAHIKTQIVTFLNGKAPDGLILDTNPKGSYQEFPFLRSLAKRTVFIDRARKPESITRQVKNSISLFDRVIVPETEETGASYPFHPNISYAGKIHGFKPENALSRDEVRTMFGVNQHEQLIYLSSGGGGDTNSEAYLQKWLDAIGEVIPHARVIVGYGPLYKGAIHYANRQVIPCTGTRVNQYFAGVDLAISAAGYNSVEELQAAKVPSLFYGLEKGFDDQFDRIRLLQDKGLCTLGNIEAPQESLQRALARLSVVQTALKPQPYSHGSAIAAGQLLETLLTTKTFMLPTTAIARAVGTLQSIRSKKMQSLFDQHQAA</sequence>
<reference evidence="1 2" key="1">
    <citation type="submission" date="2016-09" db="EMBL/GenBank/DDBJ databases">
        <title>Draft Genome Sequence of four Alteromonas macleodii strains isolated from copper coupons and grown long-term at elevated copper levels.</title>
        <authorList>
            <person name="Cusick K."/>
            <person name="Dale J."/>
            <person name="Little B."/>
            <person name="Biffinger J."/>
        </authorList>
    </citation>
    <scope>NUCLEOTIDE SEQUENCE [LARGE SCALE GENOMIC DNA]</scope>
    <source>
        <strain evidence="1 2">KCP01</strain>
    </source>
</reference>
<evidence type="ECO:0008006" key="3">
    <source>
        <dbReference type="Google" id="ProtNLM"/>
    </source>
</evidence>
<keyword evidence="2" id="KW-1185">Reference proteome</keyword>
<organism evidence="1 2">
    <name type="scientific">Alteromonas macleodii</name>
    <name type="common">Pseudoalteromonas macleodii</name>
    <dbReference type="NCBI Taxonomy" id="28108"/>
    <lineage>
        <taxon>Bacteria</taxon>
        <taxon>Pseudomonadati</taxon>
        <taxon>Pseudomonadota</taxon>
        <taxon>Gammaproteobacteria</taxon>
        <taxon>Alteromonadales</taxon>
        <taxon>Alteromonadaceae</taxon>
        <taxon>Alteromonas/Salinimonas group</taxon>
        <taxon>Alteromonas</taxon>
    </lineage>
</organism>
<accession>A0AB36FN59</accession>
<proteinExistence type="predicted"/>
<dbReference type="Gene3D" id="3.40.50.2000">
    <property type="entry name" value="Glycogen Phosphorylase B"/>
    <property type="match status" value="1"/>
</dbReference>
<dbReference type="EMBL" id="MIPY01000058">
    <property type="protein sequence ID" value="OES24828.1"/>
    <property type="molecule type" value="Genomic_DNA"/>
</dbReference>
<protein>
    <recommendedName>
        <fullName evidence="3">Glycosyl transferase family 28 C-terminal domain-containing protein</fullName>
    </recommendedName>
</protein>
<dbReference type="AlphaFoldDB" id="A0AB36FN59"/>
<name>A0AB36FN59_ALTMA</name>
<comment type="caution">
    <text evidence="1">The sequence shown here is derived from an EMBL/GenBank/DDBJ whole genome shotgun (WGS) entry which is preliminary data.</text>
</comment>
<evidence type="ECO:0000313" key="2">
    <source>
        <dbReference type="Proteomes" id="UP000095392"/>
    </source>
</evidence>
<gene>
    <name evidence="1" type="ORF">BFV95_4587</name>
</gene>